<comment type="caution">
    <text evidence="8">The sequence shown here is derived from an EMBL/GenBank/DDBJ whole genome shotgun (WGS) entry which is preliminary data.</text>
</comment>
<dbReference type="PANTHER" id="PTHR43734">
    <property type="entry name" value="PHYTOENE DESATURASE"/>
    <property type="match status" value="1"/>
</dbReference>
<reference evidence="8" key="1">
    <citation type="submission" date="2022-10" db="EMBL/GenBank/DDBJ databases">
        <title>Chryseobacterium sp. nov., a novel bacterial species.</title>
        <authorList>
            <person name="Cao Y."/>
        </authorList>
    </citation>
    <scope>NUCLEOTIDE SEQUENCE</scope>
    <source>
        <strain evidence="8">KC 927</strain>
    </source>
</reference>
<evidence type="ECO:0000313" key="9">
    <source>
        <dbReference type="Proteomes" id="UP001070176"/>
    </source>
</evidence>
<comment type="similarity">
    <text evidence="2 5">Belongs to the carotenoid/retinoid oxidoreductase family.</text>
</comment>
<evidence type="ECO:0000259" key="7">
    <source>
        <dbReference type="Pfam" id="PF01593"/>
    </source>
</evidence>
<dbReference type="Pfam" id="PF01593">
    <property type="entry name" value="Amino_oxidase"/>
    <property type="match status" value="1"/>
</dbReference>
<dbReference type="Proteomes" id="UP001070176">
    <property type="component" value="Unassembled WGS sequence"/>
</dbReference>
<dbReference type="GO" id="GO:0016491">
    <property type="term" value="F:oxidoreductase activity"/>
    <property type="evidence" value="ECO:0007669"/>
    <property type="project" value="UniProtKB-KW"/>
</dbReference>
<evidence type="ECO:0000256" key="6">
    <source>
        <dbReference type="SAM" id="SignalP"/>
    </source>
</evidence>
<feature type="chain" id="PRO_5045878996" evidence="6">
    <location>
        <begin position="22"/>
        <end position="488"/>
    </location>
</feature>
<dbReference type="EC" id="1.-.-.-" evidence="8"/>
<evidence type="ECO:0000313" key="8">
    <source>
        <dbReference type="EMBL" id="MCX8532417.1"/>
    </source>
</evidence>
<comment type="pathway">
    <text evidence="1 5">Carotenoid biosynthesis.</text>
</comment>
<evidence type="ECO:0000256" key="2">
    <source>
        <dbReference type="ARBA" id="ARBA00006046"/>
    </source>
</evidence>
<sequence>MIKKIAVIGSGFSGLSAAAYAAKEGHEVHIFEKNNSLGGRARQFKTDNNYVFDMGPSWYWMPDIIEDFFNDFWKTSSDYYELISLDPQFEMVFSDGVMAVPQDYSEMRDLFENIEKGAAKKLDEFMDDAQYKYEVGMKDFVTKPCHSWFEFVSPKIAKSALKLDLLSNFHRFVRKYFTNPKLIMLMEFPVIFLGAAPKDIPALYSLMNYGGYKLGTWYPMGGFYKVIEAMSEIAEEQGVKFHLNSNVEEIKIKNGKAESIVVNGTEIEFDTVIASSDYHHTEENLIQKEYKNYSEDYWKKKTFAPSCLIYYLGFKEKIPNLKHHTLFFENDLELHTSEIYEDKKWPTKPLFYACCPSKTDKNVAPENCENVFLLMPIATGIEDNEETREKYFLEMILRLEKHTKSSDLLLKIDYKKSYCINDFKKDYNAYQGNAYGLANTLSQTAVLKPSLRNKKVKNLFYTGQLTVPGPGVPPSIISGKIAAKEATK</sequence>
<keyword evidence="6" id="KW-0732">Signal</keyword>
<evidence type="ECO:0000256" key="4">
    <source>
        <dbReference type="ARBA" id="ARBA00023002"/>
    </source>
</evidence>
<name>A0ABT3Y2P3_9FLAO</name>
<protein>
    <submittedName>
        <fullName evidence="8">Phytoene desaturase family protein</fullName>
        <ecNumber evidence="8">1.-.-.-</ecNumber>
    </submittedName>
</protein>
<feature type="signal peptide" evidence="6">
    <location>
        <begin position="1"/>
        <end position="21"/>
    </location>
</feature>
<organism evidence="8 9">
    <name type="scientific">Chryseobacterium luquanense</name>
    <dbReference type="NCBI Taxonomy" id="2983766"/>
    <lineage>
        <taxon>Bacteria</taxon>
        <taxon>Pseudomonadati</taxon>
        <taxon>Bacteroidota</taxon>
        <taxon>Flavobacteriia</taxon>
        <taxon>Flavobacteriales</taxon>
        <taxon>Weeksellaceae</taxon>
        <taxon>Chryseobacterium group</taxon>
        <taxon>Chryseobacterium</taxon>
    </lineage>
</organism>
<dbReference type="NCBIfam" id="TIGR02734">
    <property type="entry name" value="crtI_fam"/>
    <property type="match status" value="1"/>
</dbReference>
<keyword evidence="4 5" id="KW-0560">Oxidoreductase</keyword>
<dbReference type="InterPro" id="IPR014105">
    <property type="entry name" value="Carotenoid/retinoid_OxRdtase"/>
</dbReference>
<dbReference type="PANTHER" id="PTHR43734:SF1">
    <property type="entry name" value="PHYTOENE DESATURASE"/>
    <property type="match status" value="1"/>
</dbReference>
<gene>
    <name evidence="8" type="primary">crtI</name>
    <name evidence="8" type="ORF">OEA66_08635</name>
</gene>
<evidence type="ECO:0000256" key="3">
    <source>
        <dbReference type="ARBA" id="ARBA00022746"/>
    </source>
</evidence>
<proteinExistence type="inferred from homology"/>
<dbReference type="EMBL" id="JAOVZV010000008">
    <property type="protein sequence ID" value="MCX8532417.1"/>
    <property type="molecule type" value="Genomic_DNA"/>
</dbReference>
<evidence type="ECO:0000256" key="1">
    <source>
        <dbReference type="ARBA" id="ARBA00004829"/>
    </source>
</evidence>
<keyword evidence="3 5" id="KW-0125">Carotenoid biosynthesis</keyword>
<dbReference type="PRINTS" id="PR00419">
    <property type="entry name" value="ADXRDTASE"/>
</dbReference>
<feature type="domain" description="Amine oxidase" evidence="7">
    <location>
        <begin position="12"/>
        <end position="485"/>
    </location>
</feature>
<dbReference type="Gene3D" id="3.50.50.60">
    <property type="entry name" value="FAD/NAD(P)-binding domain"/>
    <property type="match status" value="2"/>
</dbReference>
<dbReference type="InterPro" id="IPR002937">
    <property type="entry name" value="Amino_oxidase"/>
</dbReference>
<evidence type="ECO:0000256" key="5">
    <source>
        <dbReference type="RuleBase" id="RU362075"/>
    </source>
</evidence>
<dbReference type="RefSeq" id="WP_267280989.1">
    <property type="nucleotide sequence ID" value="NZ_JAOVZV010000008.1"/>
</dbReference>
<dbReference type="SUPFAM" id="SSF51905">
    <property type="entry name" value="FAD/NAD(P)-binding domain"/>
    <property type="match status" value="1"/>
</dbReference>
<dbReference type="InterPro" id="IPR036188">
    <property type="entry name" value="FAD/NAD-bd_sf"/>
</dbReference>
<accession>A0ABT3Y2P3</accession>
<keyword evidence="9" id="KW-1185">Reference proteome</keyword>